<evidence type="ECO:0000256" key="4">
    <source>
        <dbReference type="ARBA" id="ARBA00022692"/>
    </source>
</evidence>
<keyword evidence="4 7" id="KW-0812">Transmembrane</keyword>
<evidence type="ECO:0000256" key="2">
    <source>
        <dbReference type="ARBA" id="ARBA00007430"/>
    </source>
</evidence>
<name>A0ABT1SUH1_9FIRM</name>
<keyword evidence="9" id="KW-1185">Reference proteome</keyword>
<evidence type="ECO:0000256" key="5">
    <source>
        <dbReference type="ARBA" id="ARBA00022989"/>
    </source>
</evidence>
<comment type="similarity">
    <text evidence="2">Belongs to the polysaccharide synthase family.</text>
</comment>
<dbReference type="PANTHER" id="PTHR30250:SF10">
    <property type="entry name" value="LIPOPOLYSACCHARIDE BIOSYNTHESIS PROTEIN WZXC"/>
    <property type="match status" value="1"/>
</dbReference>
<dbReference type="InterPro" id="IPR050833">
    <property type="entry name" value="Poly_Biosynth_Transport"/>
</dbReference>
<evidence type="ECO:0008006" key="10">
    <source>
        <dbReference type="Google" id="ProtNLM"/>
    </source>
</evidence>
<organism evidence="8 9">
    <name type="scientific">Megasphaera massiliensis</name>
    <dbReference type="NCBI Taxonomy" id="1232428"/>
    <lineage>
        <taxon>Bacteria</taxon>
        <taxon>Bacillati</taxon>
        <taxon>Bacillota</taxon>
        <taxon>Negativicutes</taxon>
        <taxon>Veillonellales</taxon>
        <taxon>Veillonellaceae</taxon>
        <taxon>Megasphaera</taxon>
    </lineage>
</organism>
<comment type="caution">
    <text evidence="8">The sequence shown here is derived from an EMBL/GenBank/DDBJ whole genome shotgun (WGS) entry which is preliminary data.</text>
</comment>
<protein>
    <recommendedName>
        <fullName evidence="10">Polysaccharide biosynthesis protein</fullName>
    </recommendedName>
</protein>
<keyword evidence="3" id="KW-1003">Cell membrane</keyword>
<dbReference type="PANTHER" id="PTHR30250">
    <property type="entry name" value="PST FAMILY PREDICTED COLANIC ACID TRANSPORTER"/>
    <property type="match status" value="1"/>
</dbReference>
<feature type="transmembrane region" description="Helical" evidence="7">
    <location>
        <begin position="136"/>
        <end position="161"/>
    </location>
</feature>
<feature type="transmembrane region" description="Helical" evidence="7">
    <location>
        <begin position="104"/>
        <end position="124"/>
    </location>
</feature>
<evidence type="ECO:0000256" key="3">
    <source>
        <dbReference type="ARBA" id="ARBA00022475"/>
    </source>
</evidence>
<evidence type="ECO:0000256" key="7">
    <source>
        <dbReference type="SAM" id="Phobius"/>
    </source>
</evidence>
<evidence type="ECO:0000313" key="9">
    <source>
        <dbReference type="Proteomes" id="UP001206692"/>
    </source>
</evidence>
<reference evidence="8 9" key="1">
    <citation type="submission" date="2022-06" db="EMBL/GenBank/DDBJ databases">
        <title>Isolation of gut microbiota from human fecal samples.</title>
        <authorList>
            <person name="Pamer E.G."/>
            <person name="Barat B."/>
            <person name="Waligurski E."/>
            <person name="Medina S."/>
            <person name="Paddock L."/>
            <person name="Mostad J."/>
        </authorList>
    </citation>
    <scope>NUCLEOTIDE SEQUENCE [LARGE SCALE GENOMIC DNA]</scope>
    <source>
        <strain evidence="8 9">DFI.1.1</strain>
    </source>
</reference>
<feature type="transmembrane region" description="Helical" evidence="7">
    <location>
        <begin position="414"/>
        <end position="435"/>
    </location>
</feature>
<feature type="transmembrane region" description="Helical" evidence="7">
    <location>
        <begin position="20"/>
        <end position="37"/>
    </location>
</feature>
<dbReference type="RefSeq" id="WP_062411482.1">
    <property type="nucleotide sequence ID" value="NZ_JAJCNZ010000029.1"/>
</dbReference>
<feature type="transmembrane region" description="Helical" evidence="7">
    <location>
        <begin position="358"/>
        <end position="378"/>
    </location>
</feature>
<evidence type="ECO:0000313" key="8">
    <source>
        <dbReference type="EMBL" id="MCQ5343530.1"/>
    </source>
</evidence>
<keyword evidence="5 7" id="KW-1133">Transmembrane helix</keyword>
<feature type="transmembrane region" description="Helical" evidence="7">
    <location>
        <begin position="197"/>
        <end position="217"/>
    </location>
</feature>
<keyword evidence="6 7" id="KW-0472">Membrane</keyword>
<feature type="transmembrane region" description="Helical" evidence="7">
    <location>
        <begin position="43"/>
        <end position="66"/>
    </location>
</feature>
<proteinExistence type="inferred from homology"/>
<accession>A0ABT1SUH1</accession>
<comment type="subcellular location">
    <subcellularLocation>
        <location evidence="1">Cell membrane</location>
        <topology evidence="1">Multi-pass membrane protein</topology>
    </subcellularLocation>
</comment>
<feature type="transmembrane region" description="Helical" evidence="7">
    <location>
        <begin position="173"/>
        <end position="191"/>
    </location>
</feature>
<evidence type="ECO:0000256" key="1">
    <source>
        <dbReference type="ARBA" id="ARBA00004651"/>
    </source>
</evidence>
<dbReference type="Proteomes" id="UP001206692">
    <property type="component" value="Unassembled WGS sequence"/>
</dbReference>
<sequence length="442" mass="50459">MRQPTTYHKDLFSTFLNQIWRIFSGPLILLSIPFFLTPEVQGFWYTFISLAALSVLADLGFSNIILQFSAHEFAFLRFKANMTLEGDTYHLCKLSDFFRFSTRWLVKVIFLIFPLIIVGGYFFISYRASYAATVSGWIPAWIIYAFASAFVFMNSILLSFFEGLNLVGKVQQLRFQIAVATTITMLLGLILHLELFALALSNIVGSLVGLTLIFKNFKNLIWQLFNIEPHKIYNWWPEFYPLICRYAISWGSGFLVFQLFTPMTFYFHGPVAAGKIGISIAMWTAGFNIAISWITAITPKMNMLIAEKKWNYLDNIFKNGLIKSIGTMIIGGSLFFALEYCLYSDLLFFHRILEPKGMGILFIAWLLQVITNAMAIYLRAHKKEPLVHVSCLNAVIVIIGTLICGKFLDEAYLFGGFFVGSLIQCPLVYLIFCSFRKQHRGG</sequence>
<feature type="transmembrane region" description="Helical" evidence="7">
    <location>
        <begin position="280"/>
        <end position="299"/>
    </location>
</feature>
<feature type="transmembrane region" description="Helical" evidence="7">
    <location>
        <begin position="385"/>
        <end position="408"/>
    </location>
</feature>
<gene>
    <name evidence="8" type="ORF">NE675_10925</name>
</gene>
<feature type="transmembrane region" description="Helical" evidence="7">
    <location>
        <begin position="238"/>
        <end position="260"/>
    </location>
</feature>
<evidence type="ECO:0000256" key="6">
    <source>
        <dbReference type="ARBA" id="ARBA00023136"/>
    </source>
</evidence>
<feature type="transmembrane region" description="Helical" evidence="7">
    <location>
        <begin position="320"/>
        <end position="338"/>
    </location>
</feature>
<dbReference type="EMBL" id="JANGEW010000027">
    <property type="protein sequence ID" value="MCQ5343530.1"/>
    <property type="molecule type" value="Genomic_DNA"/>
</dbReference>